<accession>A0ABU3TAL7</accession>
<evidence type="ECO:0000256" key="2">
    <source>
        <dbReference type="ARBA" id="ARBA00022475"/>
    </source>
</evidence>
<dbReference type="Pfam" id="PF13396">
    <property type="entry name" value="PLDc_N"/>
    <property type="match status" value="1"/>
</dbReference>
<evidence type="ECO:0000313" key="9">
    <source>
        <dbReference type="Proteomes" id="UP001263371"/>
    </source>
</evidence>
<dbReference type="Proteomes" id="UP001263371">
    <property type="component" value="Unassembled WGS sequence"/>
</dbReference>
<evidence type="ECO:0000313" key="8">
    <source>
        <dbReference type="EMBL" id="MDU0368437.1"/>
    </source>
</evidence>
<comment type="caution">
    <text evidence="8">The sequence shown here is derived from an EMBL/GenBank/DDBJ whole genome shotgun (WGS) entry which is preliminary data.</text>
</comment>
<keyword evidence="9" id="KW-1185">Reference proteome</keyword>
<dbReference type="InterPro" id="IPR027379">
    <property type="entry name" value="CLS_N"/>
</dbReference>
<feature type="transmembrane region" description="Helical" evidence="6">
    <location>
        <begin position="44"/>
        <end position="67"/>
    </location>
</feature>
<comment type="subcellular location">
    <subcellularLocation>
        <location evidence="1">Cell membrane</location>
        <topology evidence="1">Multi-pass membrane protein</topology>
    </subcellularLocation>
</comment>
<evidence type="ECO:0000256" key="1">
    <source>
        <dbReference type="ARBA" id="ARBA00004651"/>
    </source>
</evidence>
<sequence>MDAVNPLVPATSDLVWSGGAVVALGLAIWGLVSLSRTADSASSLAVALWAALILLVPVLGPVAWLTAGRRSAVSRPRV</sequence>
<evidence type="ECO:0000256" key="5">
    <source>
        <dbReference type="ARBA" id="ARBA00023136"/>
    </source>
</evidence>
<organism evidence="8 9">
    <name type="scientific">Microbacterium galbum</name>
    <dbReference type="NCBI Taxonomy" id="3075994"/>
    <lineage>
        <taxon>Bacteria</taxon>
        <taxon>Bacillati</taxon>
        <taxon>Actinomycetota</taxon>
        <taxon>Actinomycetes</taxon>
        <taxon>Micrococcales</taxon>
        <taxon>Microbacteriaceae</taxon>
        <taxon>Microbacterium</taxon>
    </lineage>
</organism>
<keyword evidence="5 6" id="KW-0472">Membrane</keyword>
<reference evidence="8 9" key="1">
    <citation type="submission" date="2023-09" db="EMBL/GenBank/DDBJ databases">
        <title>Microbacterium fusihabitans sp. nov., Microbacterium phycihabitans sp. nov., and Microbacterium cervinum sp. nov., isolated from dried seaweeds of beach.</title>
        <authorList>
            <person name="Lee S.D."/>
        </authorList>
    </citation>
    <scope>NUCLEOTIDE SEQUENCE [LARGE SCALE GENOMIC DNA]</scope>
    <source>
        <strain evidence="8 9">KSW4-17</strain>
    </source>
</reference>
<evidence type="ECO:0000256" key="6">
    <source>
        <dbReference type="SAM" id="Phobius"/>
    </source>
</evidence>
<evidence type="ECO:0000256" key="3">
    <source>
        <dbReference type="ARBA" id="ARBA00022692"/>
    </source>
</evidence>
<dbReference type="RefSeq" id="WP_315995603.1">
    <property type="nucleotide sequence ID" value="NZ_JAWDIS010000003.1"/>
</dbReference>
<keyword evidence="4 6" id="KW-1133">Transmembrane helix</keyword>
<protein>
    <submittedName>
        <fullName evidence="8">PLDc N-terminal domain-containing protein</fullName>
    </submittedName>
</protein>
<feature type="domain" description="Cardiolipin synthase N-terminal" evidence="7">
    <location>
        <begin position="26"/>
        <end position="69"/>
    </location>
</feature>
<feature type="transmembrane region" description="Helical" evidence="6">
    <location>
        <begin position="14"/>
        <end position="32"/>
    </location>
</feature>
<name>A0ABU3TAL7_9MICO</name>
<evidence type="ECO:0000259" key="7">
    <source>
        <dbReference type="Pfam" id="PF13396"/>
    </source>
</evidence>
<gene>
    <name evidence="8" type="ORF">RWH45_14560</name>
</gene>
<keyword evidence="3 6" id="KW-0812">Transmembrane</keyword>
<keyword evidence="2" id="KW-1003">Cell membrane</keyword>
<evidence type="ECO:0000256" key="4">
    <source>
        <dbReference type="ARBA" id="ARBA00022989"/>
    </source>
</evidence>
<proteinExistence type="predicted"/>
<dbReference type="EMBL" id="JAWDIS010000003">
    <property type="protein sequence ID" value="MDU0368437.1"/>
    <property type="molecule type" value="Genomic_DNA"/>
</dbReference>